<dbReference type="GO" id="GO:0034707">
    <property type="term" value="C:chloride channel complex"/>
    <property type="evidence" value="ECO:0007669"/>
    <property type="project" value="UniProtKB-UniRule"/>
</dbReference>
<evidence type="ECO:0000256" key="12">
    <source>
        <dbReference type="ARBA" id="ARBA00023303"/>
    </source>
</evidence>
<dbReference type="Proteomes" id="UP000887013">
    <property type="component" value="Unassembled WGS sequence"/>
</dbReference>
<dbReference type="PANTHER" id="PTHR12424:SF8">
    <property type="entry name" value="PROTEIN TWEETY"/>
    <property type="match status" value="1"/>
</dbReference>
<feature type="transmembrane region" description="Helical" evidence="13">
    <location>
        <begin position="316"/>
        <end position="340"/>
    </location>
</feature>
<comment type="caution">
    <text evidence="13">Lacks conserved residue(s) required for the propagation of feature annotation.</text>
</comment>
<feature type="region of interest" description="Disordered" evidence="14">
    <location>
        <begin position="500"/>
        <end position="542"/>
    </location>
</feature>
<gene>
    <name evidence="15" type="primary">tty_1</name>
    <name evidence="15" type="ORF">NPIL_385523</name>
</gene>
<sequence>MMFRETYKKNYESNYRKNFNHAAYVTLPASLLNQIGIAKFHELNLRSSDFLRAYSAYDPLESDCYLANQMMTHSAINRETYHISNIAEWFHVFPHVDITFSSVNATFDPNNSAYLEALGIIIAIPGFYLILTLLAFLIFFLCRCCDSSFKRKRKITPLKWTLGFFAILCCGALAVGLYGNETAHKGIGKIESSTRNISDVVSSVKNQSIKIESLLNDDVNQDLKKLDGLFNAISNETSKFFLKNCLDYLQDNVTIGSNKINDISHKVDNLNLQALPDIIDEVEFIRWPATIGLLCLLILLCLTLIWGVIKHSRCLLILFSVFGLLSVVICWVLVSMYVGICVAGSDFCLDPEPFLYQQANGVVETSVLTYYIHCDEKSQDPFNKAVAEGMKAMQNVKETLDQVNVVVLALHDNIQVIEETLAHLSDHVNQTEKLLNAIIKVVNCDHINTEYKSALESACTYTLEGTAFMLVSAVGSGLLFTVLIWVASHTWIHIRKKPPEEHVDEEDPFLPPSSSMSGARRNRETYGSTGFRPRSSHTPPQTPYFNMSLNGHGANHEDHNYLHGRYTPPPAYDQLSGGHLMGHVGSKMHYKA</sequence>
<dbReference type="AlphaFoldDB" id="A0A8X6U016"/>
<evidence type="ECO:0000256" key="1">
    <source>
        <dbReference type="ARBA" id="ARBA00004651"/>
    </source>
</evidence>
<comment type="caution">
    <text evidence="15">The sequence shown here is derived from an EMBL/GenBank/DDBJ whole genome shotgun (WGS) entry which is preliminary data.</text>
</comment>
<accession>A0A8X6U016</accession>
<feature type="transmembrane region" description="Helical" evidence="13">
    <location>
        <begin position="467"/>
        <end position="487"/>
    </location>
</feature>
<feature type="transmembrane region" description="Helical" evidence="13">
    <location>
        <begin position="21"/>
        <end position="41"/>
    </location>
</feature>
<keyword evidence="9 13" id="KW-0869">Chloride channel</keyword>
<protein>
    <recommendedName>
        <fullName evidence="13">Protein tweety homolog</fullName>
    </recommendedName>
</protein>
<feature type="transmembrane region" description="Helical" evidence="13">
    <location>
        <begin position="285"/>
        <end position="309"/>
    </location>
</feature>
<dbReference type="OrthoDB" id="187568at2759"/>
<keyword evidence="4" id="KW-1003">Cell membrane</keyword>
<dbReference type="GO" id="GO:0072320">
    <property type="term" value="F:volume-sensitive chloride channel activity"/>
    <property type="evidence" value="ECO:0007669"/>
    <property type="project" value="TreeGrafter"/>
</dbReference>
<evidence type="ECO:0000256" key="11">
    <source>
        <dbReference type="ARBA" id="ARBA00023214"/>
    </source>
</evidence>
<comment type="similarity">
    <text evidence="2 13">Belongs to the tweety family.</text>
</comment>
<evidence type="ECO:0000313" key="16">
    <source>
        <dbReference type="Proteomes" id="UP000887013"/>
    </source>
</evidence>
<evidence type="ECO:0000256" key="5">
    <source>
        <dbReference type="ARBA" id="ARBA00022692"/>
    </source>
</evidence>
<evidence type="ECO:0000256" key="13">
    <source>
        <dbReference type="RuleBase" id="RU361114"/>
    </source>
</evidence>
<organism evidence="15 16">
    <name type="scientific">Nephila pilipes</name>
    <name type="common">Giant wood spider</name>
    <name type="synonym">Nephila maculata</name>
    <dbReference type="NCBI Taxonomy" id="299642"/>
    <lineage>
        <taxon>Eukaryota</taxon>
        <taxon>Metazoa</taxon>
        <taxon>Ecdysozoa</taxon>
        <taxon>Arthropoda</taxon>
        <taxon>Chelicerata</taxon>
        <taxon>Arachnida</taxon>
        <taxon>Araneae</taxon>
        <taxon>Araneomorphae</taxon>
        <taxon>Entelegynae</taxon>
        <taxon>Araneoidea</taxon>
        <taxon>Nephilidae</taxon>
        <taxon>Nephila</taxon>
    </lineage>
</organism>
<keyword evidence="11 13" id="KW-0868">Chloride</keyword>
<feature type="transmembrane region" description="Helical" evidence="13">
    <location>
        <begin position="162"/>
        <end position="179"/>
    </location>
</feature>
<comment type="subcellular location">
    <subcellularLocation>
        <location evidence="1">Cell membrane</location>
        <topology evidence="1">Multi-pass membrane protein</topology>
    </subcellularLocation>
</comment>
<keyword evidence="5 13" id="KW-0812">Transmembrane</keyword>
<keyword evidence="12 13" id="KW-0407">Ion channel</keyword>
<name>A0A8X6U016_NEPPI</name>
<reference evidence="15" key="1">
    <citation type="submission" date="2020-08" db="EMBL/GenBank/DDBJ databases">
        <title>Multicomponent nature underlies the extraordinary mechanical properties of spider dragline silk.</title>
        <authorList>
            <person name="Kono N."/>
            <person name="Nakamura H."/>
            <person name="Mori M."/>
            <person name="Yoshida Y."/>
            <person name="Ohtoshi R."/>
            <person name="Malay A.D."/>
            <person name="Moran D.A.P."/>
            <person name="Tomita M."/>
            <person name="Numata K."/>
            <person name="Arakawa K."/>
        </authorList>
    </citation>
    <scope>NUCLEOTIDE SEQUENCE</scope>
</reference>
<keyword evidence="8 13" id="KW-0472">Membrane</keyword>
<keyword evidence="16" id="KW-1185">Reference proteome</keyword>
<evidence type="ECO:0000256" key="3">
    <source>
        <dbReference type="ARBA" id="ARBA00022448"/>
    </source>
</evidence>
<dbReference type="PANTHER" id="PTHR12424">
    <property type="entry name" value="TWEETY-RELATED"/>
    <property type="match status" value="1"/>
</dbReference>
<dbReference type="EMBL" id="BMAW01020412">
    <property type="protein sequence ID" value="GFT67963.1"/>
    <property type="molecule type" value="Genomic_DNA"/>
</dbReference>
<evidence type="ECO:0000256" key="4">
    <source>
        <dbReference type="ARBA" id="ARBA00022475"/>
    </source>
</evidence>
<dbReference type="GO" id="GO:0005229">
    <property type="term" value="F:intracellularly calcium-gated chloride channel activity"/>
    <property type="evidence" value="ECO:0007669"/>
    <property type="project" value="TreeGrafter"/>
</dbReference>
<evidence type="ECO:0000256" key="8">
    <source>
        <dbReference type="ARBA" id="ARBA00023136"/>
    </source>
</evidence>
<evidence type="ECO:0000256" key="6">
    <source>
        <dbReference type="ARBA" id="ARBA00022989"/>
    </source>
</evidence>
<dbReference type="InterPro" id="IPR006990">
    <property type="entry name" value="Tweety"/>
</dbReference>
<comment type="function">
    <text evidence="13">Probable chloride channel.</text>
</comment>
<keyword evidence="10" id="KW-0325">Glycoprotein</keyword>
<evidence type="ECO:0000256" key="7">
    <source>
        <dbReference type="ARBA" id="ARBA00023065"/>
    </source>
</evidence>
<keyword evidence="6 13" id="KW-1133">Transmembrane helix</keyword>
<evidence type="ECO:0000256" key="14">
    <source>
        <dbReference type="SAM" id="MobiDB-lite"/>
    </source>
</evidence>
<evidence type="ECO:0000313" key="15">
    <source>
        <dbReference type="EMBL" id="GFT67963.1"/>
    </source>
</evidence>
<evidence type="ECO:0000256" key="10">
    <source>
        <dbReference type="ARBA" id="ARBA00023180"/>
    </source>
</evidence>
<dbReference type="Pfam" id="PF04906">
    <property type="entry name" value="Tweety"/>
    <property type="match status" value="1"/>
</dbReference>
<keyword evidence="7 13" id="KW-0406">Ion transport</keyword>
<evidence type="ECO:0000256" key="2">
    <source>
        <dbReference type="ARBA" id="ARBA00009849"/>
    </source>
</evidence>
<dbReference type="GO" id="GO:0005886">
    <property type="term" value="C:plasma membrane"/>
    <property type="evidence" value="ECO:0007669"/>
    <property type="project" value="UniProtKB-SubCell"/>
</dbReference>
<proteinExistence type="inferred from homology"/>
<feature type="transmembrane region" description="Helical" evidence="13">
    <location>
        <begin position="117"/>
        <end position="141"/>
    </location>
</feature>
<evidence type="ECO:0000256" key="9">
    <source>
        <dbReference type="ARBA" id="ARBA00023173"/>
    </source>
</evidence>
<keyword evidence="3 13" id="KW-0813">Transport</keyword>